<proteinExistence type="inferred from homology"/>
<dbReference type="GO" id="GO:0016853">
    <property type="term" value="F:isomerase activity"/>
    <property type="evidence" value="ECO:0007669"/>
    <property type="project" value="UniProtKB-KW"/>
</dbReference>
<dbReference type="SUPFAM" id="SSF56529">
    <property type="entry name" value="FAH"/>
    <property type="match status" value="1"/>
</dbReference>
<dbReference type="InterPro" id="IPR011234">
    <property type="entry name" value="Fumarylacetoacetase-like_C"/>
</dbReference>
<comment type="similarity">
    <text evidence="1">Belongs to the FAH family.</text>
</comment>
<dbReference type="InterPro" id="IPR036663">
    <property type="entry name" value="Fumarylacetoacetase_C_sf"/>
</dbReference>
<evidence type="ECO:0000256" key="1">
    <source>
        <dbReference type="ARBA" id="ARBA00010211"/>
    </source>
</evidence>
<dbReference type="GO" id="GO:0019752">
    <property type="term" value="P:carboxylic acid metabolic process"/>
    <property type="evidence" value="ECO:0007669"/>
    <property type="project" value="UniProtKB-ARBA"/>
</dbReference>
<feature type="domain" description="Fumarylacetoacetase-like C-terminal" evidence="3">
    <location>
        <begin position="72"/>
        <end position="277"/>
    </location>
</feature>
<evidence type="ECO:0000256" key="2">
    <source>
        <dbReference type="ARBA" id="ARBA00022723"/>
    </source>
</evidence>
<dbReference type="InterPro" id="IPR051121">
    <property type="entry name" value="FAH"/>
</dbReference>
<dbReference type="EMBL" id="JXTP01000006">
    <property type="protein sequence ID" value="KIU30240.1"/>
    <property type="molecule type" value="Genomic_DNA"/>
</dbReference>
<accession>A0A0D1MCW1</accession>
<reference evidence="4 5" key="1">
    <citation type="submission" date="2015-01" db="EMBL/GenBank/DDBJ databases">
        <title>Genome of Sphingomonas taxi strain 30a.</title>
        <authorList>
            <person name="Eevers N."/>
            <person name="Van Hamme J."/>
            <person name="Bottos E."/>
            <person name="Weyens N."/>
            <person name="Vangronsveld J."/>
        </authorList>
    </citation>
    <scope>NUCLEOTIDE SEQUENCE [LARGE SCALE GENOMIC DNA]</scope>
    <source>
        <strain evidence="4 5">30a</strain>
    </source>
</reference>
<protein>
    <submittedName>
        <fullName evidence="4">2-hydroxyhepta-2,4-diene-1,7-dioate isomerase</fullName>
    </submittedName>
</protein>
<dbReference type="PANTHER" id="PTHR42796:SF4">
    <property type="entry name" value="FUMARYLACETOACETATE HYDROLASE DOMAIN-CONTAINING PROTEIN 2A"/>
    <property type="match status" value="1"/>
</dbReference>
<evidence type="ECO:0000313" key="4">
    <source>
        <dbReference type="EMBL" id="KIU30240.1"/>
    </source>
</evidence>
<gene>
    <name evidence="4" type="ORF">SR41_01050</name>
</gene>
<evidence type="ECO:0000259" key="3">
    <source>
        <dbReference type="Pfam" id="PF01557"/>
    </source>
</evidence>
<dbReference type="PANTHER" id="PTHR42796">
    <property type="entry name" value="FUMARYLACETOACETATE HYDROLASE DOMAIN-CONTAINING PROTEIN 2A-RELATED"/>
    <property type="match status" value="1"/>
</dbReference>
<evidence type="ECO:0000313" key="5">
    <source>
        <dbReference type="Proteomes" id="UP000033203"/>
    </source>
</evidence>
<dbReference type="GO" id="GO:0046872">
    <property type="term" value="F:metal ion binding"/>
    <property type="evidence" value="ECO:0007669"/>
    <property type="project" value="UniProtKB-KW"/>
</dbReference>
<dbReference type="Pfam" id="PF01557">
    <property type="entry name" value="FAA_hydrolase"/>
    <property type="match status" value="1"/>
</dbReference>
<organism evidence="4 5">
    <name type="scientific">Sphingomonas melonis</name>
    <dbReference type="NCBI Taxonomy" id="152682"/>
    <lineage>
        <taxon>Bacteria</taxon>
        <taxon>Pseudomonadati</taxon>
        <taxon>Pseudomonadota</taxon>
        <taxon>Alphaproteobacteria</taxon>
        <taxon>Sphingomonadales</taxon>
        <taxon>Sphingomonadaceae</taxon>
        <taxon>Sphingomonas</taxon>
    </lineage>
</organism>
<dbReference type="Gene3D" id="3.90.850.10">
    <property type="entry name" value="Fumarylacetoacetase-like, C-terminal domain"/>
    <property type="match status" value="1"/>
</dbReference>
<dbReference type="Proteomes" id="UP000033203">
    <property type="component" value="Unassembled WGS sequence"/>
</dbReference>
<comment type="caution">
    <text evidence="4">The sequence shown here is derived from an EMBL/GenBank/DDBJ whole genome shotgun (WGS) entry which is preliminary data.</text>
</comment>
<dbReference type="FunFam" id="3.90.850.10:FF:000002">
    <property type="entry name" value="2-hydroxyhepta-2,4-diene-1,7-dioate isomerase"/>
    <property type="match status" value="1"/>
</dbReference>
<keyword evidence="4" id="KW-0413">Isomerase</keyword>
<dbReference type="PATRIC" id="fig|1549858.7.peg.3833"/>
<dbReference type="AlphaFoldDB" id="A0A0D1MCW1"/>
<keyword evidence="2" id="KW-0479">Metal-binding</keyword>
<name>A0A0D1MCW1_9SPHN</name>
<sequence>MKLCRYGTRGAEKPGLIDADGRIRDLSGVIADVTPAELTPEALARLAALDPASLPLVEGEPRYGVPVAGIGKFIAIGLNYADHAKEAGLEPPPEPIFFTKAISCLTGPNDPVMIPKDSQKTDWEVELGIVIGKTCRYVEQADALDHVAGYVLANDVSERAFQKELGSQWDKGKGCDTFGPVGPWLVTADEVGDCQTLDMFLDVNGKRMQTGNTATMIFPVAECIAYVSRFITLHPGDLLITGTPPGVGEGQKPDKIFLKAGDTMHLGITGLGEQRQTCVPFAMELPA</sequence>